<gene>
    <name evidence="3" type="ORF">LX64_01516</name>
</gene>
<protein>
    <submittedName>
        <fullName evidence="3">Histidine kinase</fullName>
    </submittedName>
</protein>
<dbReference type="PANTHER" id="PTHR34220:SF7">
    <property type="entry name" value="SENSOR HISTIDINE KINASE YPDA"/>
    <property type="match status" value="1"/>
</dbReference>
<dbReference type="AlphaFoldDB" id="A0A327QZ05"/>
<feature type="domain" description="Signal transduction histidine kinase internal region" evidence="2">
    <location>
        <begin position="178"/>
        <end position="254"/>
    </location>
</feature>
<keyword evidence="4" id="KW-1185">Reference proteome</keyword>
<evidence type="ECO:0000313" key="3">
    <source>
        <dbReference type="EMBL" id="RAJ08862.1"/>
    </source>
</evidence>
<dbReference type="RefSeq" id="WP_111596959.1">
    <property type="nucleotide sequence ID" value="NZ_QLLL01000002.1"/>
</dbReference>
<dbReference type="OrthoDB" id="9809908at2"/>
<keyword evidence="1" id="KW-1133">Transmembrane helix</keyword>
<evidence type="ECO:0000313" key="4">
    <source>
        <dbReference type="Proteomes" id="UP000249547"/>
    </source>
</evidence>
<dbReference type="InterPro" id="IPR050640">
    <property type="entry name" value="Bact_2-comp_sensor_kinase"/>
</dbReference>
<dbReference type="EMBL" id="QLLL01000002">
    <property type="protein sequence ID" value="RAJ08862.1"/>
    <property type="molecule type" value="Genomic_DNA"/>
</dbReference>
<accession>A0A327QZ05</accession>
<organism evidence="3 4">
    <name type="scientific">Chitinophaga skermanii</name>
    <dbReference type="NCBI Taxonomy" id="331697"/>
    <lineage>
        <taxon>Bacteria</taxon>
        <taxon>Pseudomonadati</taxon>
        <taxon>Bacteroidota</taxon>
        <taxon>Chitinophagia</taxon>
        <taxon>Chitinophagales</taxon>
        <taxon>Chitinophagaceae</taxon>
        <taxon>Chitinophaga</taxon>
    </lineage>
</organism>
<dbReference type="GO" id="GO:0016020">
    <property type="term" value="C:membrane"/>
    <property type="evidence" value="ECO:0007669"/>
    <property type="project" value="InterPro"/>
</dbReference>
<evidence type="ECO:0000259" key="2">
    <source>
        <dbReference type="Pfam" id="PF06580"/>
    </source>
</evidence>
<dbReference type="PANTHER" id="PTHR34220">
    <property type="entry name" value="SENSOR HISTIDINE KINASE YPDA"/>
    <property type="match status" value="1"/>
</dbReference>
<feature type="transmembrane region" description="Helical" evidence="1">
    <location>
        <begin position="94"/>
        <end position="113"/>
    </location>
</feature>
<feature type="transmembrane region" description="Helical" evidence="1">
    <location>
        <begin position="133"/>
        <end position="157"/>
    </location>
</feature>
<feature type="transmembrane region" description="Helical" evidence="1">
    <location>
        <begin position="12"/>
        <end position="33"/>
    </location>
</feature>
<keyword evidence="1" id="KW-0472">Membrane</keyword>
<evidence type="ECO:0000256" key="1">
    <source>
        <dbReference type="SAM" id="Phobius"/>
    </source>
</evidence>
<keyword evidence="3" id="KW-0418">Kinase</keyword>
<reference evidence="3 4" key="1">
    <citation type="submission" date="2018-06" db="EMBL/GenBank/DDBJ databases">
        <title>Genomic Encyclopedia of Archaeal and Bacterial Type Strains, Phase II (KMG-II): from individual species to whole genera.</title>
        <authorList>
            <person name="Goeker M."/>
        </authorList>
    </citation>
    <scope>NUCLEOTIDE SEQUENCE [LARGE SCALE GENOMIC DNA]</scope>
    <source>
        <strain evidence="3 4">DSM 23857</strain>
    </source>
</reference>
<proteinExistence type="predicted"/>
<keyword evidence="1" id="KW-0812">Transmembrane</keyword>
<keyword evidence="3" id="KW-0808">Transferase</keyword>
<sequence length="362" mass="42063">MQKNRETFLNNTGKRVVFTVSACFLLYLVSFILDPFSKFWPAYFDRPRLEIMGEWMVSLVLCYSISESSIFISNKLNKYIPWMEHPARRLAVESLLCLVSTLFIHFMIGLFFTTVLGEEGGLFGSNLDERKWIIQWIVISFLIALMIAAINSGNYLINNWKNEALRANQLNQVVMEIELQALKLQIDPHFVFNNLSVLSELILRDQQLGYDYAENFSKIYRYMLINAKKDLIYLEDELKFLQSYIFLIKQRVGDGVEFAIEVDKEAKHFFMPPLTLQLLVENALKHNKTTKSNPLRIKIYNNDKEELIVENALLPIEKPIQSSGIGIKNITKRFVLLAAKQPVIVKDESTFKVIIPLIRYDQ</sequence>
<dbReference type="InterPro" id="IPR010559">
    <property type="entry name" value="Sig_transdc_His_kin_internal"/>
</dbReference>
<feature type="transmembrane region" description="Helical" evidence="1">
    <location>
        <begin position="53"/>
        <end position="73"/>
    </location>
</feature>
<dbReference type="GO" id="GO:0000155">
    <property type="term" value="F:phosphorelay sensor kinase activity"/>
    <property type="evidence" value="ECO:0007669"/>
    <property type="project" value="InterPro"/>
</dbReference>
<comment type="caution">
    <text evidence="3">The sequence shown here is derived from an EMBL/GenBank/DDBJ whole genome shotgun (WGS) entry which is preliminary data.</text>
</comment>
<dbReference type="Proteomes" id="UP000249547">
    <property type="component" value="Unassembled WGS sequence"/>
</dbReference>
<dbReference type="Pfam" id="PF06580">
    <property type="entry name" value="His_kinase"/>
    <property type="match status" value="1"/>
</dbReference>
<name>A0A327QZ05_9BACT</name>